<evidence type="ECO:0000256" key="11">
    <source>
        <dbReference type="HAMAP-Rule" id="MF_01520"/>
    </source>
</evidence>
<dbReference type="NCBIfam" id="TIGR00453">
    <property type="entry name" value="ispD"/>
    <property type="match status" value="1"/>
</dbReference>
<dbReference type="InterPro" id="IPR034683">
    <property type="entry name" value="IspD/TarI"/>
</dbReference>
<dbReference type="HAMAP" id="MF_00108">
    <property type="entry name" value="IspD"/>
    <property type="match status" value="1"/>
</dbReference>
<dbReference type="GO" id="GO:0019288">
    <property type="term" value="P:isopentenyl diphosphate biosynthetic process, methylerythritol 4-phosphate pathway"/>
    <property type="evidence" value="ECO:0007669"/>
    <property type="project" value="UniProtKB-UniRule"/>
</dbReference>
<reference evidence="13 14" key="1">
    <citation type="submission" date="2019-11" db="EMBL/GenBank/DDBJ databases">
        <title>Whole-genome sequence of a the green, strictly anaerobic photosynthetic bacterium Heliobacillus mobilis DSM 6151.</title>
        <authorList>
            <person name="Kyndt J.A."/>
            <person name="Meyer T.E."/>
        </authorList>
    </citation>
    <scope>NUCLEOTIDE SEQUENCE [LARGE SCALE GENOMIC DNA]</scope>
    <source>
        <strain evidence="13 14">DSM 6151</strain>
    </source>
</reference>
<dbReference type="UniPathway" id="UPA00056">
    <property type="reaction ID" value="UER00093"/>
</dbReference>
<comment type="caution">
    <text evidence="11">Lacks conserved residue(s) required for the propagation of feature annotation.</text>
</comment>
<evidence type="ECO:0000256" key="7">
    <source>
        <dbReference type="ARBA" id="ARBA00022723"/>
    </source>
</evidence>
<evidence type="ECO:0000256" key="9">
    <source>
        <dbReference type="ARBA" id="ARBA00023239"/>
    </source>
</evidence>
<evidence type="ECO:0000256" key="10">
    <source>
        <dbReference type="ARBA" id="ARBA00023268"/>
    </source>
</evidence>
<comment type="pathway">
    <text evidence="11">Isoprenoid biosynthesis; isopentenyl diphosphate biosynthesis via DXP pathway; isopentenyl diphosphate from 1-deoxy-D-xylulose 5-phosphate: step 2/6.</text>
</comment>
<dbReference type="GO" id="GO:0016114">
    <property type="term" value="P:terpenoid biosynthetic process"/>
    <property type="evidence" value="ECO:0007669"/>
    <property type="project" value="InterPro"/>
</dbReference>
<dbReference type="GO" id="GO:0008685">
    <property type="term" value="F:2-C-methyl-D-erythritol 2,4-cyclodiphosphate synthase activity"/>
    <property type="evidence" value="ECO:0007669"/>
    <property type="project" value="UniProtKB-UniRule"/>
</dbReference>
<feature type="binding site" evidence="11">
    <location>
        <begin position="326"/>
        <end position="328"/>
    </location>
    <ligand>
        <name>4-CDP-2-C-methyl-D-erythritol 2-phosphate</name>
        <dbReference type="ChEBI" id="CHEBI:57919"/>
    </ligand>
</feature>
<dbReference type="HAMAP" id="MF_00107">
    <property type="entry name" value="IspF"/>
    <property type="match status" value="1"/>
</dbReference>
<comment type="catalytic activity">
    <reaction evidence="11">
        <text>2-C-methyl-D-erythritol 4-phosphate + CTP + H(+) = 4-CDP-2-C-methyl-D-erythritol + diphosphate</text>
        <dbReference type="Rhea" id="RHEA:13429"/>
        <dbReference type="ChEBI" id="CHEBI:15378"/>
        <dbReference type="ChEBI" id="CHEBI:33019"/>
        <dbReference type="ChEBI" id="CHEBI:37563"/>
        <dbReference type="ChEBI" id="CHEBI:57823"/>
        <dbReference type="ChEBI" id="CHEBI:58262"/>
        <dbReference type="EC" id="2.7.7.60"/>
    </reaction>
</comment>
<name>A0A6I3SL67_HELMO</name>
<gene>
    <name evidence="11" type="primary">ispDF</name>
    <name evidence="13" type="ORF">GJ688_11000</name>
</gene>
<dbReference type="InterPro" id="IPR003526">
    <property type="entry name" value="MECDP_synthase"/>
</dbReference>
<comment type="similarity">
    <text evidence="11">In the C-terminal section; belongs to the IspF family.</text>
</comment>
<feature type="binding site" evidence="11">
    <location>
        <begin position="402"/>
        <end position="405"/>
    </location>
    <ligand>
        <name>4-CDP-2-C-methyl-D-erythritol 2-phosphate</name>
        <dbReference type="ChEBI" id="CHEBI:57919"/>
    </ligand>
</feature>
<feature type="region of interest" description="2-C-methyl-D-erythritol 2,4-cyclodiphosphate synthase" evidence="11">
    <location>
        <begin position="272"/>
        <end position="427"/>
    </location>
</feature>
<dbReference type="Proteomes" id="UP000430670">
    <property type="component" value="Unassembled WGS sequence"/>
</dbReference>
<sequence length="427" mass="46199">MQLSNGCCAAIIVAAGRGKRMGADKNKVLLPLAGKPIIWWTLQGFVNHPAHFQPILLVTSREDIAYMQGLVEGNGWAERIRVVEGGEERMDSVQQGLKALGEKACKWVAVHDGARPLFTPALLTRCIQKVAACRSAVVAVPVKDTIKKVSADGKVIETPERSGMYAVQTPQVFAVKDLLHAYDHLKESRSRGYRGIPTDDAMVMEMAGYPVYLVEGEYENVKLTTPEDMVLAEAIIKRRQKQSDAAVGEAAAAQERAMELSSDPLQWLLRVCTGMGYDVHKLVEGRKLILGGVDVPYEKGLLGHSDADVLLHAIKDALLGAASMGDIGRHFPDNDPTYKGISSILLLEAVDGKLKERGWTVVNIDATIVAQRPKLAPFIPAMQQKISQALGIPVDRINVKATTTEGLGFTGTGEGIATYAVATVVKN</sequence>
<evidence type="ECO:0000256" key="8">
    <source>
        <dbReference type="ARBA" id="ARBA00023229"/>
    </source>
</evidence>
<dbReference type="FunFam" id="3.90.550.10:FF:000003">
    <property type="entry name" value="2-C-methyl-D-erythritol 4-phosphate cytidylyltransferase"/>
    <property type="match status" value="1"/>
</dbReference>
<feature type="binding site" evidence="11">
    <location>
        <position position="278"/>
    </location>
    <ligand>
        <name>a divalent metal cation</name>
        <dbReference type="ChEBI" id="CHEBI:60240"/>
    </ligand>
</feature>
<feature type="domain" description="2-C-methyl-D-erythritol 2,4-cyclodiphosphate synthase" evidence="12">
    <location>
        <begin position="273"/>
        <end position="424"/>
    </location>
</feature>
<dbReference type="InterPro" id="IPR036571">
    <property type="entry name" value="MECDP_synthase_sf"/>
</dbReference>
<feature type="site" description="Transition state stabilizer" evidence="11">
    <location>
        <position position="304"/>
    </location>
</feature>
<dbReference type="InterPro" id="IPR026596">
    <property type="entry name" value="IspD/F"/>
</dbReference>
<dbReference type="OrthoDB" id="9806837at2"/>
<dbReference type="NCBIfam" id="TIGR00151">
    <property type="entry name" value="ispF"/>
    <property type="match status" value="1"/>
</dbReference>
<evidence type="ECO:0000256" key="3">
    <source>
        <dbReference type="ARBA" id="ARBA00004709"/>
    </source>
</evidence>
<dbReference type="PANTHER" id="PTHR43181">
    <property type="entry name" value="2-C-METHYL-D-ERYTHRITOL 2,4-CYCLODIPHOSPHATE SYNTHASE, CHLOROPLASTIC"/>
    <property type="match status" value="1"/>
</dbReference>
<dbReference type="FunFam" id="3.30.1330.50:FF:000001">
    <property type="entry name" value="2-C-methyl-D-erythritol 2,4-cyclodiphosphate synthase"/>
    <property type="match status" value="1"/>
</dbReference>
<accession>A0A6I3SL67</accession>
<feature type="site" description="Transition state stabilizer" evidence="11">
    <location>
        <position position="403"/>
    </location>
</feature>
<comment type="pathway">
    <text evidence="3 11">Isoprenoid biosynthesis; isopentenyl diphosphate biosynthesis via DXP pathway; isopentenyl diphosphate from 1-deoxy-D-xylulose 5-phosphate: step 4/6.</text>
</comment>
<feature type="site" description="Transition state stabilizer" evidence="11">
    <location>
        <position position="20"/>
    </location>
</feature>
<dbReference type="HAMAP" id="MF_01520">
    <property type="entry name" value="IspDF"/>
    <property type="match status" value="1"/>
</dbReference>
<dbReference type="CDD" id="cd02516">
    <property type="entry name" value="CDP-ME_synthetase"/>
    <property type="match status" value="1"/>
</dbReference>
<keyword evidence="9 11" id="KW-0456">Lyase</keyword>
<feature type="region of interest" description="2-C-methyl-D-erythritol 4-phosphate cytidylyltransferase" evidence="11">
    <location>
        <begin position="1"/>
        <end position="271"/>
    </location>
</feature>
<keyword evidence="10 11" id="KW-0511">Multifunctional enzyme</keyword>
<feature type="binding site" evidence="11">
    <location>
        <begin position="278"/>
        <end position="280"/>
    </location>
    <ligand>
        <name>4-CDP-2-C-methyl-D-erythritol 2-phosphate</name>
        <dbReference type="ChEBI" id="CHEBI:57919"/>
    </ligand>
</feature>
<keyword evidence="14" id="KW-1185">Reference proteome</keyword>
<feature type="site" description="Positions MEP for the nucleophilic attack" evidence="11">
    <location>
        <position position="161"/>
    </location>
</feature>
<feature type="binding site" evidence="11">
    <location>
        <begin position="331"/>
        <end position="335"/>
    </location>
    <ligand>
        <name>4-CDP-2-C-methyl-D-erythritol 2-phosphate</name>
        <dbReference type="ChEBI" id="CHEBI:57919"/>
    </ligand>
</feature>
<keyword evidence="8 11" id="KW-0414">Isoprene biosynthesis</keyword>
<evidence type="ECO:0000259" key="12">
    <source>
        <dbReference type="Pfam" id="PF02542"/>
    </source>
</evidence>
<dbReference type="Pfam" id="PF01128">
    <property type="entry name" value="IspD"/>
    <property type="match status" value="1"/>
</dbReference>
<comment type="similarity">
    <text evidence="4">Belongs to the IspF family.</text>
</comment>
<protein>
    <recommendedName>
        <fullName evidence="11">Bifunctional enzyme IspD/IspF</fullName>
    </recommendedName>
    <domain>
        <recommendedName>
            <fullName evidence="11">2-C-methyl-D-erythritol 4-phosphate cytidylyltransferase</fullName>
            <ecNumber evidence="11">2.7.7.60</ecNumber>
        </recommendedName>
        <alternativeName>
            <fullName evidence="11">4-diphosphocytidyl-2C-methyl-D-erythritol synthase</fullName>
        </alternativeName>
        <alternativeName>
            <fullName evidence="11">MEP cytidylyltransferase</fullName>
            <shortName evidence="11">MCT</shortName>
        </alternativeName>
    </domain>
    <domain>
        <recommendedName>
            <fullName evidence="11">2-C-methyl-D-erythritol 2,4-cyclodiphosphate synthase</fullName>
            <shortName evidence="11">MECDP-synthase</shortName>
            <shortName evidence="11">MECPP-synthase</shortName>
            <shortName evidence="11">MECPS</shortName>
            <ecNumber evidence="11">4.6.1.12</ecNumber>
        </recommendedName>
    </domain>
</protein>
<dbReference type="SUPFAM" id="SSF53448">
    <property type="entry name" value="Nucleotide-diphospho-sugar transferases"/>
    <property type="match status" value="1"/>
</dbReference>
<evidence type="ECO:0000313" key="14">
    <source>
        <dbReference type="Proteomes" id="UP000430670"/>
    </source>
</evidence>
<evidence type="ECO:0000256" key="1">
    <source>
        <dbReference type="ARBA" id="ARBA00000200"/>
    </source>
</evidence>
<evidence type="ECO:0000313" key="13">
    <source>
        <dbReference type="EMBL" id="MTV49505.1"/>
    </source>
</evidence>
<dbReference type="InterPro" id="IPR001228">
    <property type="entry name" value="IspD"/>
</dbReference>
<dbReference type="GO" id="GO:0050518">
    <property type="term" value="F:2-C-methyl-D-erythritol 4-phosphate cytidylyltransferase activity"/>
    <property type="evidence" value="ECO:0007669"/>
    <property type="project" value="UniProtKB-UniRule"/>
</dbReference>
<dbReference type="EMBL" id="WNKU01000011">
    <property type="protein sequence ID" value="MTV49505.1"/>
    <property type="molecule type" value="Genomic_DNA"/>
</dbReference>
<comment type="similarity">
    <text evidence="11">In the N-terminal section; belongs to the IspD/TarI cytidylyltransferase family. IspD subfamily.</text>
</comment>
<dbReference type="SUPFAM" id="SSF69765">
    <property type="entry name" value="IpsF-like"/>
    <property type="match status" value="1"/>
</dbReference>
<keyword evidence="6 11" id="KW-0548">Nucleotidyltransferase</keyword>
<dbReference type="PROSITE" id="PS01350">
    <property type="entry name" value="ISPF"/>
    <property type="match status" value="1"/>
</dbReference>
<proteinExistence type="inferred from homology"/>
<evidence type="ECO:0000256" key="2">
    <source>
        <dbReference type="ARBA" id="ARBA00001968"/>
    </source>
</evidence>
<dbReference type="Gene3D" id="3.90.550.10">
    <property type="entry name" value="Spore Coat Polysaccharide Biosynthesis Protein SpsA, Chain A"/>
    <property type="match status" value="1"/>
</dbReference>
<dbReference type="Gene3D" id="3.30.1330.50">
    <property type="entry name" value="2-C-methyl-D-erythritol 2,4-cyclodiphosphate synthase"/>
    <property type="match status" value="1"/>
</dbReference>
<feature type="site" description="Positions MEP for the nucleophilic attack" evidence="11">
    <location>
        <position position="222"/>
    </location>
</feature>
<evidence type="ECO:0000256" key="5">
    <source>
        <dbReference type="ARBA" id="ARBA00022679"/>
    </source>
</evidence>
<comment type="function">
    <text evidence="11">Bifunctional enzyme that catalyzes the formation of 4-diphosphocytidyl-2-C-methyl-D-erythritol from CTP and 2-C-methyl-D-erythritol 4-phosphate (MEP) (IspD), and catalyzes the conversion of 4-diphosphocytidyl-2-C-methyl-D-erythritol 2-phosphate (CDP-ME2P) to 2-C-methyl-D-erythritol 2,4-cyclodiphosphate (ME-CPP) with a corresponding release of cytidine 5-monophosphate (CMP) (IspF).</text>
</comment>
<organism evidence="13 14">
    <name type="scientific">Heliobacterium mobile</name>
    <name type="common">Heliobacillus mobilis</name>
    <dbReference type="NCBI Taxonomy" id="28064"/>
    <lineage>
        <taxon>Bacteria</taxon>
        <taxon>Bacillati</taxon>
        <taxon>Bacillota</taxon>
        <taxon>Clostridia</taxon>
        <taxon>Eubacteriales</taxon>
        <taxon>Heliobacteriaceae</taxon>
        <taxon>Heliobacterium</taxon>
    </lineage>
</organism>
<keyword evidence="7 11" id="KW-0479">Metal-binding</keyword>
<feature type="binding site" evidence="11">
    <location>
        <begin position="304"/>
        <end position="305"/>
    </location>
    <ligand>
        <name>4-CDP-2-C-methyl-D-erythritol 2-phosphate</name>
        <dbReference type="ChEBI" id="CHEBI:57919"/>
    </ligand>
</feature>
<evidence type="ECO:0000256" key="4">
    <source>
        <dbReference type="ARBA" id="ARBA00008480"/>
    </source>
</evidence>
<feature type="site" description="Transition state stabilizer" evidence="11">
    <location>
        <position position="27"/>
    </location>
</feature>
<dbReference type="AlphaFoldDB" id="A0A6I3SL67"/>
<dbReference type="InterPro" id="IPR020555">
    <property type="entry name" value="MECDP_synthase_CS"/>
</dbReference>
<evidence type="ECO:0000256" key="6">
    <source>
        <dbReference type="ARBA" id="ARBA00022695"/>
    </source>
</evidence>
<feature type="binding site" evidence="11">
    <location>
        <position position="280"/>
    </location>
    <ligand>
        <name>a divalent metal cation</name>
        <dbReference type="ChEBI" id="CHEBI:60240"/>
    </ligand>
</feature>
<dbReference type="EC" id="2.7.7.60" evidence="11"/>
<dbReference type="PANTHER" id="PTHR43181:SF1">
    <property type="entry name" value="2-C-METHYL-D-ERYTHRITOL 2,4-CYCLODIPHOSPHATE SYNTHASE, CHLOROPLASTIC"/>
    <property type="match status" value="1"/>
</dbReference>
<dbReference type="CDD" id="cd00554">
    <property type="entry name" value="MECDP_synthase"/>
    <property type="match status" value="1"/>
</dbReference>
<keyword evidence="5 11" id="KW-0808">Transferase</keyword>
<comment type="cofactor">
    <cofactor evidence="2 11">
        <name>a divalent metal cation</name>
        <dbReference type="ChEBI" id="CHEBI:60240"/>
    </cofactor>
</comment>
<dbReference type="GO" id="GO:0046872">
    <property type="term" value="F:metal ion binding"/>
    <property type="evidence" value="ECO:0007669"/>
    <property type="project" value="UniProtKB-KW"/>
</dbReference>
<comment type="catalytic activity">
    <reaction evidence="1 11">
        <text>4-CDP-2-C-methyl-D-erythritol 2-phosphate = 2-C-methyl-D-erythritol 2,4-cyclic diphosphate + CMP</text>
        <dbReference type="Rhea" id="RHEA:23864"/>
        <dbReference type="ChEBI" id="CHEBI:57919"/>
        <dbReference type="ChEBI" id="CHEBI:58483"/>
        <dbReference type="ChEBI" id="CHEBI:60377"/>
        <dbReference type="EC" id="4.6.1.12"/>
    </reaction>
</comment>
<feature type="binding site" evidence="11">
    <location>
        <position position="409"/>
    </location>
    <ligand>
        <name>4-CDP-2-C-methyl-D-erythritol 2-phosphate</name>
        <dbReference type="ChEBI" id="CHEBI:57919"/>
    </ligand>
</feature>
<comment type="caution">
    <text evidence="13">The sequence shown here is derived from an EMBL/GenBank/DDBJ whole genome shotgun (WGS) entry which is preliminary data.</text>
</comment>
<dbReference type="InterPro" id="IPR029044">
    <property type="entry name" value="Nucleotide-diphossugar_trans"/>
</dbReference>
<dbReference type="EC" id="4.6.1.12" evidence="11"/>
<dbReference type="Pfam" id="PF02542">
    <property type="entry name" value="YgbB"/>
    <property type="match status" value="1"/>
</dbReference>
<feature type="binding site" evidence="11">
    <location>
        <position position="312"/>
    </location>
    <ligand>
        <name>a divalent metal cation</name>
        <dbReference type="ChEBI" id="CHEBI:60240"/>
    </ligand>
</feature>